<sequence length="369" mass="41942">MFNINLLENLKVYVSSRPPLVVFMISVSAMAIAFLTLGYFFKIKEIKSPEMTEDWNTFLLRFNDLDFCISENETLKHLINDTTTPESTVTSGQARSSTQSPQTLEDSGPINISVTITLTLDPLRPFGGYSRNVTHLSSTIFGHQIGLSGRESHEEINITFTLPTAWNSDDCVLHGHCEQVVFTTCMTVTAASNVFPVTVQPPHCVPETYSNATLWYKIFTTARDSNTKYAQDYNPFWCYKGAIGKVYHALNPKLTVIVPDDDRSLINLHLMHTSYFLFVMVITMFCYAVIKGRPSKLRQSNTEFCSEKVSLSNNKILTLLRKHSKPPFFYIVQTSSYLLKCRPNSFSKRRGYFIVESKEGFYKIRICAV</sequence>
<feature type="transmembrane region" description="Helical" evidence="8">
    <location>
        <begin position="20"/>
        <end position="41"/>
    </location>
</feature>
<protein>
    <recommendedName>
        <fullName evidence="6">Transmembrane protein 248</fullName>
    </recommendedName>
</protein>
<dbReference type="InterPro" id="IPR039493">
    <property type="entry name" value="TMEM248/TMEM219"/>
</dbReference>
<evidence type="ECO:0000256" key="2">
    <source>
        <dbReference type="ARBA" id="ARBA00022692"/>
    </source>
</evidence>
<evidence type="ECO:0000256" key="1">
    <source>
        <dbReference type="ARBA" id="ARBA00004141"/>
    </source>
</evidence>
<evidence type="ECO:0000259" key="9">
    <source>
        <dbReference type="Pfam" id="PF14940"/>
    </source>
</evidence>
<evidence type="ECO:0000256" key="7">
    <source>
        <dbReference type="SAM" id="MobiDB-lite"/>
    </source>
</evidence>
<feature type="region of interest" description="Disordered" evidence="7">
    <location>
        <begin position="83"/>
        <end position="108"/>
    </location>
</feature>
<dbReference type="Pfam" id="PF14940">
    <property type="entry name" value="TMEM219"/>
    <property type="match status" value="1"/>
</dbReference>
<dbReference type="Ensembl" id="ENSABRT00000016192.1">
    <property type="protein sequence ID" value="ENSABRP00000011310.1"/>
    <property type="gene ID" value="ENSABRG00000010149.1"/>
</dbReference>
<evidence type="ECO:0000256" key="3">
    <source>
        <dbReference type="ARBA" id="ARBA00022989"/>
    </source>
</evidence>
<keyword evidence="4 8" id="KW-0472">Membrane</keyword>
<evidence type="ECO:0000256" key="8">
    <source>
        <dbReference type="SAM" id="Phobius"/>
    </source>
</evidence>
<comment type="subcellular location">
    <subcellularLocation>
        <location evidence="1">Membrane</location>
        <topology evidence="1">Multi-pass membrane protein</topology>
    </subcellularLocation>
</comment>
<keyword evidence="3 8" id="KW-1133">Transmembrane helix</keyword>
<evidence type="ECO:0000313" key="11">
    <source>
        <dbReference type="Proteomes" id="UP000694426"/>
    </source>
</evidence>
<reference evidence="10" key="2">
    <citation type="submission" date="2025-09" db="UniProtKB">
        <authorList>
            <consortium name="Ensembl"/>
        </authorList>
    </citation>
    <scope>IDENTIFICATION</scope>
</reference>
<dbReference type="AlphaFoldDB" id="A0A8B9BZC5"/>
<dbReference type="GeneTree" id="ENSGT00940000153883"/>
<dbReference type="Proteomes" id="UP000694426">
    <property type="component" value="Unplaced"/>
</dbReference>
<proteinExistence type="inferred from homology"/>
<keyword evidence="2 8" id="KW-0812">Transmembrane</keyword>
<comment type="similarity">
    <text evidence="5">Belongs to the TMEM248 family.</text>
</comment>
<gene>
    <name evidence="10" type="primary">TMEM248</name>
</gene>
<accession>A0A8B9BZC5</accession>
<dbReference type="PANTHER" id="PTHR16002">
    <property type="entry name" value="TRANSMEMBRANE PROTEIN 248-LIKE"/>
    <property type="match status" value="1"/>
</dbReference>
<evidence type="ECO:0000256" key="4">
    <source>
        <dbReference type="ARBA" id="ARBA00023136"/>
    </source>
</evidence>
<dbReference type="InterPro" id="IPR039587">
    <property type="entry name" value="TMEM248/TMEM219_dom"/>
</dbReference>
<evidence type="ECO:0000313" key="10">
    <source>
        <dbReference type="Ensembl" id="ENSABRP00000011310.1"/>
    </source>
</evidence>
<name>A0A8B9BZC5_9AVES</name>
<dbReference type="PANTHER" id="PTHR16002:SF5">
    <property type="entry name" value="TRANSMEMBRANE PROTEIN 248"/>
    <property type="match status" value="1"/>
</dbReference>
<feature type="domain" description="TMEM248/TMEM219" evidence="9">
    <location>
        <begin position="10"/>
        <end position="257"/>
    </location>
</feature>
<feature type="transmembrane region" description="Helical" evidence="8">
    <location>
        <begin position="273"/>
        <end position="290"/>
    </location>
</feature>
<keyword evidence="11" id="KW-1185">Reference proteome</keyword>
<organism evidence="10 11">
    <name type="scientific">Anser brachyrhynchus</name>
    <name type="common">Pink-footed goose</name>
    <dbReference type="NCBI Taxonomy" id="132585"/>
    <lineage>
        <taxon>Eukaryota</taxon>
        <taxon>Metazoa</taxon>
        <taxon>Chordata</taxon>
        <taxon>Craniata</taxon>
        <taxon>Vertebrata</taxon>
        <taxon>Euteleostomi</taxon>
        <taxon>Archelosauria</taxon>
        <taxon>Archosauria</taxon>
        <taxon>Dinosauria</taxon>
        <taxon>Saurischia</taxon>
        <taxon>Theropoda</taxon>
        <taxon>Coelurosauria</taxon>
        <taxon>Aves</taxon>
        <taxon>Neognathae</taxon>
        <taxon>Galloanserae</taxon>
        <taxon>Anseriformes</taxon>
        <taxon>Anatidae</taxon>
        <taxon>Anserinae</taxon>
        <taxon>Anser</taxon>
    </lineage>
</organism>
<evidence type="ECO:0000256" key="6">
    <source>
        <dbReference type="ARBA" id="ARBA00039285"/>
    </source>
</evidence>
<evidence type="ECO:0000256" key="5">
    <source>
        <dbReference type="ARBA" id="ARBA00038111"/>
    </source>
</evidence>
<reference evidence="10" key="1">
    <citation type="submission" date="2025-08" db="UniProtKB">
        <authorList>
            <consortium name="Ensembl"/>
        </authorList>
    </citation>
    <scope>IDENTIFICATION</scope>
</reference>
<dbReference type="GO" id="GO:0016020">
    <property type="term" value="C:membrane"/>
    <property type="evidence" value="ECO:0007669"/>
    <property type="project" value="UniProtKB-SubCell"/>
</dbReference>